<dbReference type="InterPro" id="IPR052594">
    <property type="entry name" value="J_domain-containing_protein"/>
</dbReference>
<dbReference type="Pfam" id="PF00226">
    <property type="entry name" value="DnaJ"/>
    <property type="match status" value="1"/>
</dbReference>
<dbReference type="GO" id="GO:0005634">
    <property type="term" value="C:nucleus"/>
    <property type="evidence" value="ECO:0007669"/>
    <property type="project" value="TreeGrafter"/>
</dbReference>
<dbReference type="InterPro" id="IPR036869">
    <property type="entry name" value="J_dom_sf"/>
</dbReference>
<dbReference type="SUPFAM" id="SSF46565">
    <property type="entry name" value="Chaperone J-domain"/>
    <property type="match status" value="1"/>
</dbReference>
<reference evidence="3" key="1">
    <citation type="journal article" date="2014" name="Front. Microbiol.">
        <title>High frequency of phylogenetically diverse reductive dehalogenase-homologous genes in deep subseafloor sedimentary metagenomes.</title>
        <authorList>
            <person name="Kawai M."/>
            <person name="Futagami T."/>
            <person name="Toyoda A."/>
            <person name="Takaki Y."/>
            <person name="Nishi S."/>
            <person name="Hori S."/>
            <person name="Arai W."/>
            <person name="Tsubouchi T."/>
            <person name="Morono Y."/>
            <person name="Uchiyama I."/>
            <person name="Ito T."/>
            <person name="Fujiyama A."/>
            <person name="Inagaki F."/>
            <person name="Takami H."/>
        </authorList>
    </citation>
    <scope>NUCLEOTIDE SEQUENCE</scope>
    <source>
        <strain evidence="3">Expedition CK06-06</strain>
    </source>
</reference>
<dbReference type="InterPro" id="IPR001623">
    <property type="entry name" value="DnaJ_domain"/>
</dbReference>
<evidence type="ECO:0000256" key="1">
    <source>
        <dbReference type="SAM" id="MobiDB-lite"/>
    </source>
</evidence>
<accession>X1QV34</accession>
<comment type="caution">
    <text evidence="3">The sequence shown here is derived from an EMBL/GenBank/DDBJ whole genome shotgun (WGS) entry which is preliminary data.</text>
</comment>
<protein>
    <recommendedName>
        <fullName evidence="2">J domain-containing protein</fullName>
    </recommendedName>
</protein>
<dbReference type="CDD" id="cd06257">
    <property type="entry name" value="DnaJ"/>
    <property type="match status" value="1"/>
</dbReference>
<dbReference type="PROSITE" id="PS00636">
    <property type="entry name" value="DNAJ_1"/>
    <property type="match status" value="1"/>
</dbReference>
<name>X1QV34_9ZZZZ</name>
<dbReference type="PRINTS" id="PR00625">
    <property type="entry name" value="JDOMAIN"/>
</dbReference>
<gene>
    <name evidence="3" type="ORF">S06H3_53899</name>
</gene>
<dbReference type="InterPro" id="IPR018253">
    <property type="entry name" value="DnaJ_domain_CS"/>
</dbReference>
<evidence type="ECO:0000259" key="2">
    <source>
        <dbReference type="PROSITE" id="PS50076"/>
    </source>
</evidence>
<dbReference type="PANTHER" id="PTHR44144">
    <property type="entry name" value="DNAJ HOMOLOG SUBFAMILY C MEMBER 9"/>
    <property type="match status" value="1"/>
</dbReference>
<dbReference type="SMART" id="SM00271">
    <property type="entry name" value="DnaJ"/>
    <property type="match status" value="1"/>
</dbReference>
<dbReference type="GO" id="GO:0005737">
    <property type="term" value="C:cytoplasm"/>
    <property type="evidence" value="ECO:0007669"/>
    <property type="project" value="TreeGrafter"/>
</dbReference>
<sequence>MVMNPYETLGVSTEADKQEIKNAYRDKAKETHPDKGGTKEEFAPIARAYAILSDSRKKARYDETGLDNDEGDVNKSANALLQTTFISLID</sequence>
<dbReference type="AlphaFoldDB" id="X1QV34"/>
<dbReference type="GO" id="GO:0031072">
    <property type="term" value="F:heat shock protein binding"/>
    <property type="evidence" value="ECO:0007669"/>
    <property type="project" value="TreeGrafter"/>
</dbReference>
<organism evidence="3">
    <name type="scientific">marine sediment metagenome</name>
    <dbReference type="NCBI Taxonomy" id="412755"/>
    <lineage>
        <taxon>unclassified sequences</taxon>
        <taxon>metagenomes</taxon>
        <taxon>ecological metagenomes</taxon>
    </lineage>
</organism>
<dbReference type="Gene3D" id="1.10.287.110">
    <property type="entry name" value="DnaJ domain"/>
    <property type="match status" value="1"/>
</dbReference>
<feature type="compositionally biased region" description="Basic and acidic residues" evidence="1">
    <location>
        <begin position="14"/>
        <end position="40"/>
    </location>
</feature>
<dbReference type="PROSITE" id="PS50076">
    <property type="entry name" value="DNAJ_2"/>
    <property type="match status" value="1"/>
</dbReference>
<dbReference type="EMBL" id="BARV01034413">
    <property type="protein sequence ID" value="GAI58661.1"/>
    <property type="molecule type" value="Genomic_DNA"/>
</dbReference>
<dbReference type="PANTHER" id="PTHR44144:SF1">
    <property type="entry name" value="DNAJ HOMOLOG SUBFAMILY C MEMBER 9"/>
    <property type="match status" value="1"/>
</dbReference>
<proteinExistence type="predicted"/>
<feature type="region of interest" description="Disordered" evidence="1">
    <location>
        <begin position="1"/>
        <end position="40"/>
    </location>
</feature>
<feature type="domain" description="J" evidence="2">
    <location>
        <begin position="4"/>
        <end position="65"/>
    </location>
</feature>
<evidence type="ECO:0000313" key="3">
    <source>
        <dbReference type="EMBL" id="GAI58661.1"/>
    </source>
</evidence>